<feature type="non-terminal residue" evidence="2">
    <location>
        <position position="1"/>
    </location>
</feature>
<evidence type="ECO:0000313" key="3">
    <source>
        <dbReference type="Proteomes" id="UP000681720"/>
    </source>
</evidence>
<feature type="region of interest" description="Disordered" evidence="1">
    <location>
        <begin position="37"/>
        <end position="63"/>
    </location>
</feature>
<accession>A0A8S3K907</accession>
<dbReference type="Proteomes" id="UP000681720">
    <property type="component" value="Unassembled WGS sequence"/>
</dbReference>
<comment type="caution">
    <text evidence="2">The sequence shown here is derived from an EMBL/GenBank/DDBJ whole genome shotgun (WGS) entry which is preliminary data.</text>
</comment>
<protein>
    <submittedName>
        <fullName evidence="2">Uncharacterized protein</fullName>
    </submittedName>
</protein>
<reference evidence="2" key="1">
    <citation type="submission" date="2021-02" db="EMBL/GenBank/DDBJ databases">
        <authorList>
            <person name="Nowell W R."/>
        </authorList>
    </citation>
    <scope>NUCLEOTIDE SEQUENCE</scope>
</reference>
<dbReference type="AlphaFoldDB" id="A0A8S3K907"/>
<name>A0A8S3K907_9BILA</name>
<proteinExistence type="predicted"/>
<evidence type="ECO:0000256" key="1">
    <source>
        <dbReference type="SAM" id="MobiDB-lite"/>
    </source>
</evidence>
<gene>
    <name evidence="2" type="ORF">GIL414_LOCUS86507</name>
</gene>
<organism evidence="2 3">
    <name type="scientific">Rotaria magnacalcarata</name>
    <dbReference type="NCBI Taxonomy" id="392030"/>
    <lineage>
        <taxon>Eukaryota</taxon>
        <taxon>Metazoa</taxon>
        <taxon>Spiralia</taxon>
        <taxon>Gnathifera</taxon>
        <taxon>Rotifera</taxon>
        <taxon>Eurotatoria</taxon>
        <taxon>Bdelloidea</taxon>
        <taxon>Philodinida</taxon>
        <taxon>Philodinidae</taxon>
        <taxon>Rotaria</taxon>
    </lineage>
</organism>
<dbReference type="EMBL" id="CAJOBJ010375287">
    <property type="protein sequence ID" value="CAF5225234.1"/>
    <property type="molecule type" value="Genomic_DNA"/>
</dbReference>
<sequence length="63" mass="6660">MCVCVCVHIETQKNQSRYVDILASTQGAVAPSPNVSLNDLMPTPSTGAPTFASSSQANNYFVP</sequence>
<evidence type="ECO:0000313" key="2">
    <source>
        <dbReference type="EMBL" id="CAF5225234.1"/>
    </source>
</evidence>